<evidence type="ECO:0000313" key="1">
    <source>
        <dbReference type="EMBL" id="AYD89667.1"/>
    </source>
</evidence>
<sequence length="128" mass="14238">MDLAASARDHRWRQIIDLVHQLPPESRTWDAMVRDPQVSEEIAAMMLAAQDSDDTSDEQRPRGLSLREWTPEVAAVAALYDLVAALAGARKVRFPHPVSLVDEAMTRQQVASLEDVIAQMTPHALASR</sequence>
<organism evidence="1 2">
    <name type="scientific">Actinomyces lilanjuaniae</name>
    <dbReference type="NCBI Taxonomy" id="2321394"/>
    <lineage>
        <taxon>Bacteria</taxon>
        <taxon>Bacillati</taxon>
        <taxon>Actinomycetota</taxon>
        <taxon>Actinomycetes</taxon>
        <taxon>Actinomycetales</taxon>
        <taxon>Actinomycetaceae</taxon>
        <taxon>Actinomyces</taxon>
    </lineage>
</organism>
<dbReference type="Proteomes" id="UP000273001">
    <property type="component" value="Chromosome"/>
</dbReference>
<reference evidence="1 2" key="1">
    <citation type="submission" date="2018-09" db="EMBL/GenBank/DDBJ databases">
        <authorList>
            <person name="Li J."/>
        </authorList>
    </citation>
    <scope>NUCLEOTIDE SEQUENCE [LARGE SCALE GENOMIC DNA]</scope>
    <source>
        <strain evidence="1 2">2129</strain>
    </source>
</reference>
<accession>A0ABN5PMX4</accession>
<protein>
    <submittedName>
        <fullName evidence="1">Uncharacterized protein</fullName>
    </submittedName>
</protein>
<evidence type="ECO:0000313" key="2">
    <source>
        <dbReference type="Proteomes" id="UP000273001"/>
    </source>
</evidence>
<name>A0ABN5PMX4_9ACTO</name>
<keyword evidence="2" id="KW-1185">Reference proteome</keyword>
<gene>
    <name evidence="1" type="ORF">D5R93_05705</name>
</gene>
<dbReference type="EMBL" id="CP032514">
    <property type="protein sequence ID" value="AYD89667.1"/>
    <property type="molecule type" value="Genomic_DNA"/>
</dbReference>
<dbReference type="RefSeq" id="WP_120204268.1">
    <property type="nucleotide sequence ID" value="NZ_CP032514.1"/>
</dbReference>
<proteinExistence type="predicted"/>